<dbReference type="InterPro" id="IPR013798">
    <property type="entry name" value="Indole-3-glycerol_P_synth_dom"/>
</dbReference>
<dbReference type="RefSeq" id="WP_166918122.1">
    <property type="nucleotide sequence ID" value="NZ_JAASRN010000001.1"/>
</dbReference>
<evidence type="ECO:0000256" key="6">
    <source>
        <dbReference type="ARBA" id="ARBA00023141"/>
    </source>
</evidence>
<dbReference type="Pfam" id="PF00218">
    <property type="entry name" value="IGPS"/>
    <property type="match status" value="1"/>
</dbReference>
<comment type="caution">
    <text evidence="10">The sequence shown here is derived from an EMBL/GenBank/DDBJ whole genome shotgun (WGS) entry which is preliminary data.</text>
</comment>
<dbReference type="EMBL" id="JAASRN010000001">
    <property type="protein sequence ID" value="NIK72820.1"/>
    <property type="molecule type" value="Genomic_DNA"/>
</dbReference>
<keyword evidence="7 8" id="KW-0456">Lyase</keyword>
<sequence>MTSTILDLIVMNKRAEVQARRKVQTIEQLSRKPLFGRATLSLKKNLLAQPFGIIAEFKRNSPSKGALKPKANAQEIVLAYEQAGAAGVSILTDKPFFDGELLDLQVGRSATALPILRKDFIIDEYQLYEAKAYGADVVLLIANILSTKEIQFFTQQAHDLGLEVLCEVHNMEDLDKAMEAPVDIIGVNNRNLKTFEVSLEHSKQLAAYIPEDTVRISESGLRSAEDLVELIQCGYRGFLIGEAFMISPQPGDSCRRLIEATRRRLQEVNAL</sequence>
<dbReference type="GO" id="GO:0004640">
    <property type="term" value="F:phosphoribosylanthranilate isomerase activity"/>
    <property type="evidence" value="ECO:0007669"/>
    <property type="project" value="TreeGrafter"/>
</dbReference>
<dbReference type="InterPro" id="IPR013785">
    <property type="entry name" value="Aldolase_TIM"/>
</dbReference>
<dbReference type="AlphaFoldDB" id="A0A846MN28"/>
<evidence type="ECO:0000313" key="10">
    <source>
        <dbReference type="EMBL" id="NIK72820.1"/>
    </source>
</evidence>
<dbReference type="FunFam" id="3.20.20.70:FF:000024">
    <property type="entry name" value="Indole-3-glycerol phosphate synthase"/>
    <property type="match status" value="1"/>
</dbReference>
<proteinExistence type="inferred from homology"/>
<dbReference type="Gene3D" id="3.20.20.70">
    <property type="entry name" value="Aldolase class I"/>
    <property type="match status" value="1"/>
</dbReference>
<comment type="similarity">
    <text evidence="8">Belongs to the TrpC family.</text>
</comment>
<evidence type="ECO:0000256" key="3">
    <source>
        <dbReference type="ARBA" id="ARBA00022605"/>
    </source>
</evidence>
<accession>A0A846MN28</accession>
<dbReference type="CDD" id="cd00331">
    <property type="entry name" value="IGPS"/>
    <property type="match status" value="1"/>
</dbReference>
<keyword evidence="4 8" id="KW-0210">Decarboxylase</keyword>
<comment type="pathway">
    <text evidence="2 8">Amino-acid biosynthesis; L-tryptophan biosynthesis; L-tryptophan from chorismate: step 4/5.</text>
</comment>
<keyword evidence="6 8" id="KW-0057">Aromatic amino acid biosynthesis</keyword>
<evidence type="ECO:0000256" key="8">
    <source>
        <dbReference type="HAMAP-Rule" id="MF_00134"/>
    </source>
</evidence>
<dbReference type="Proteomes" id="UP000537126">
    <property type="component" value="Unassembled WGS sequence"/>
</dbReference>
<evidence type="ECO:0000256" key="4">
    <source>
        <dbReference type="ARBA" id="ARBA00022793"/>
    </source>
</evidence>
<evidence type="ECO:0000313" key="11">
    <source>
        <dbReference type="Proteomes" id="UP000537126"/>
    </source>
</evidence>
<dbReference type="HAMAP" id="MF_00134_B">
    <property type="entry name" value="IGPS_B"/>
    <property type="match status" value="1"/>
</dbReference>
<evidence type="ECO:0000256" key="1">
    <source>
        <dbReference type="ARBA" id="ARBA00001633"/>
    </source>
</evidence>
<dbReference type="PANTHER" id="PTHR22854:SF2">
    <property type="entry name" value="INDOLE-3-GLYCEROL-PHOSPHATE SYNTHASE"/>
    <property type="match status" value="1"/>
</dbReference>
<keyword evidence="5 8" id="KW-0822">Tryptophan biosynthesis</keyword>
<dbReference type="GO" id="GO:0000162">
    <property type="term" value="P:L-tryptophan biosynthetic process"/>
    <property type="evidence" value="ECO:0007669"/>
    <property type="project" value="UniProtKB-UniRule"/>
</dbReference>
<keyword evidence="11" id="KW-1185">Reference proteome</keyword>
<name>A0A846MN28_9BACT</name>
<dbReference type="GO" id="GO:0004425">
    <property type="term" value="F:indole-3-glycerol-phosphate synthase activity"/>
    <property type="evidence" value="ECO:0007669"/>
    <property type="project" value="UniProtKB-UniRule"/>
</dbReference>
<dbReference type="EC" id="4.1.1.48" evidence="8"/>
<dbReference type="UniPathway" id="UPA00035">
    <property type="reaction ID" value="UER00043"/>
</dbReference>
<dbReference type="InterPro" id="IPR011060">
    <property type="entry name" value="RibuloseP-bd_barrel"/>
</dbReference>
<dbReference type="PANTHER" id="PTHR22854">
    <property type="entry name" value="TRYPTOPHAN BIOSYNTHESIS PROTEIN"/>
    <property type="match status" value="1"/>
</dbReference>
<organism evidence="10 11">
    <name type="scientific">Thermonema lapsum</name>
    <dbReference type="NCBI Taxonomy" id="28195"/>
    <lineage>
        <taxon>Bacteria</taxon>
        <taxon>Pseudomonadati</taxon>
        <taxon>Bacteroidota</taxon>
        <taxon>Cytophagia</taxon>
        <taxon>Cytophagales</taxon>
        <taxon>Thermonemataceae</taxon>
        <taxon>Thermonema</taxon>
    </lineage>
</organism>
<reference evidence="10 11" key="1">
    <citation type="submission" date="2020-03" db="EMBL/GenBank/DDBJ databases">
        <title>Genomic Encyclopedia of Type Strains, Phase IV (KMG-IV): sequencing the most valuable type-strain genomes for metagenomic binning, comparative biology and taxonomic classification.</title>
        <authorList>
            <person name="Goeker M."/>
        </authorList>
    </citation>
    <scope>NUCLEOTIDE SEQUENCE [LARGE SCALE GENOMIC DNA]</scope>
    <source>
        <strain evidence="10 11">DSM 5718</strain>
    </source>
</reference>
<keyword evidence="3 8" id="KW-0028">Amino-acid biosynthesis</keyword>
<evidence type="ECO:0000256" key="5">
    <source>
        <dbReference type="ARBA" id="ARBA00022822"/>
    </source>
</evidence>
<feature type="domain" description="Indole-3-glycerol phosphate synthase" evidence="9">
    <location>
        <begin position="6"/>
        <end position="256"/>
    </location>
</feature>
<comment type="catalytic activity">
    <reaction evidence="1 8">
        <text>1-(2-carboxyphenylamino)-1-deoxy-D-ribulose 5-phosphate + H(+) = (1S,2R)-1-C-(indol-3-yl)glycerol 3-phosphate + CO2 + H2O</text>
        <dbReference type="Rhea" id="RHEA:23476"/>
        <dbReference type="ChEBI" id="CHEBI:15377"/>
        <dbReference type="ChEBI" id="CHEBI:15378"/>
        <dbReference type="ChEBI" id="CHEBI:16526"/>
        <dbReference type="ChEBI" id="CHEBI:58613"/>
        <dbReference type="ChEBI" id="CHEBI:58866"/>
        <dbReference type="EC" id="4.1.1.48"/>
    </reaction>
</comment>
<dbReference type="SUPFAM" id="SSF51366">
    <property type="entry name" value="Ribulose-phoshate binding barrel"/>
    <property type="match status" value="1"/>
</dbReference>
<evidence type="ECO:0000259" key="9">
    <source>
        <dbReference type="Pfam" id="PF00218"/>
    </source>
</evidence>
<protein>
    <recommendedName>
        <fullName evidence="8">Indole-3-glycerol phosphate synthase</fullName>
        <shortName evidence="8">IGPS</shortName>
        <ecNumber evidence="8">4.1.1.48</ecNumber>
    </recommendedName>
</protein>
<gene>
    <name evidence="8" type="primary">trpC</name>
    <name evidence="10" type="ORF">FHS56_000306</name>
</gene>
<dbReference type="NCBIfam" id="NF001377">
    <property type="entry name" value="PRK00278.2-4"/>
    <property type="match status" value="1"/>
</dbReference>
<dbReference type="InterPro" id="IPR045186">
    <property type="entry name" value="Indole-3-glycerol_P_synth"/>
</dbReference>
<evidence type="ECO:0000256" key="2">
    <source>
        <dbReference type="ARBA" id="ARBA00004696"/>
    </source>
</evidence>
<evidence type="ECO:0000256" key="7">
    <source>
        <dbReference type="ARBA" id="ARBA00023239"/>
    </source>
</evidence>